<comment type="caution">
    <text evidence="3">The sequence shown here is derived from an EMBL/GenBank/DDBJ whole genome shotgun (WGS) entry which is preliminary data.</text>
</comment>
<dbReference type="InterPro" id="IPR004007">
    <property type="entry name" value="DhaL_dom"/>
</dbReference>
<name>S2Z245_9CORY</name>
<feature type="domain" description="DhaL" evidence="2">
    <location>
        <begin position="9"/>
        <end position="193"/>
    </location>
</feature>
<dbReference type="InterPro" id="IPR050270">
    <property type="entry name" value="DegV_domain_contain"/>
</dbReference>
<organism evidence="3 4">
    <name type="scientific">Corynebacterium pyruviciproducens ATCC BAA-1742</name>
    <dbReference type="NCBI Taxonomy" id="1125779"/>
    <lineage>
        <taxon>Bacteria</taxon>
        <taxon>Bacillati</taxon>
        <taxon>Actinomycetota</taxon>
        <taxon>Actinomycetes</taxon>
        <taxon>Mycobacteriales</taxon>
        <taxon>Corynebacteriaceae</taxon>
        <taxon>Corynebacterium</taxon>
    </lineage>
</organism>
<proteinExistence type="predicted"/>
<dbReference type="Proteomes" id="UP000014408">
    <property type="component" value="Unassembled WGS sequence"/>
</dbReference>
<dbReference type="SUPFAM" id="SSF101473">
    <property type="entry name" value="DhaL-like"/>
    <property type="match status" value="1"/>
</dbReference>
<evidence type="ECO:0000259" key="2">
    <source>
        <dbReference type="PROSITE" id="PS51480"/>
    </source>
</evidence>
<dbReference type="STRING" id="1125779.HMPREF1219_00439"/>
<dbReference type="AlphaFoldDB" id="S2Z245"/>
<reference evidence="3 4" key="1">
    <citation type="submission" date="2013-05" db="EMBL/GenBank/DDBJ databases">
        <title>The Genome Sequence of Corynebacterium pyruviciproducens 1773O (ATCC BAA-1742).</title>
        <authorList>
            <consortium name="The Broad Institute Genomics Platform"/>
            <person name="Earl A."/>
            <person name="Ward D."/>
            <person name="Feldgarden M."/>
            <person name="Gevers D."/>
            <person name="Tong J."/>
            <person name="Walker B."/>
            <person name="Young S."/>
            <person name="Zeng Q."/>
            <person name="Gargeya S."/>
            <person name="Fitzgerald M."/>
            <person name="Haas B."/>
            <person name="Abouelleil A."/>
            <person name="Allen A.W."/>
            <person name="Alvarado L."/>
            <person name="Arachchi H.M."/>
            <person name="Berlin A.M."/>
            <person name="Chapman S.B."/>
            <person name="Gainer-Dewar J."/>
            <person name="Goldberg J."/>
            <person name="Griggs A."/>
            <person name="Gujja S."/>
            <person name="Hansen M."/>
            <person name="Howarth C."/>
            <person name="Imamovic A."/>
            <person name="Ireland A."/>
            <person name="Larimer J."/>
            <person name="McCowan C."/>
            <person name="Murphy C."/>
            <person name="Pearson M."/>
            <person name="Poon T.W."/>
            <person name="Priest M."/>
            <person name="Roberts A."/>
            <person name="Saif S."/>
            <person name="Shea T."/>
            <person name="Sisk P."/>
            <person name="Sykes S."/>
            <person name="Wortman J."/>
            <person name="Nusbaum C."/>
            <person name="Birren B."/>
        </authorList>
    </citation>
    <scope>NUCLEOTIDE SEQUENCE [LARGE SCALE GENOMIC DNA]</scope>
    <source>
        <strain evidence="3 4">ATCC BAA-1742</strain>
    </source>
</reference>
<evidence type="ECO:0000313" key="3">
    <source>
        <dbReference type="EMBL" id="EPD70511.1"/>
    </source>
</evidence>
<feature type="region of interest" description="Disordered" evidence="1">
    <location>
        <begin position="445"/>
        <end position="466"/>
    </location>
</feature>
<dbReference type="SMART" id="SM01121">
    <property type="entry name" value="Dak1_2"/>
    <property type="match status" value="1"/>
</dbReference>
<dbReference type="Gene3D" id="1.25.40.340">
    <property type="match status" value="1"/>
</dbReference>
<dbReference type="InterPro" id="IPR033470">
    <property type="entry name" value="FakA-like_C"/>
</dbReference>
<dbReference type="eggNOG" id="COG1461">
    <property type="taxonomic scope" value="Bacteria"/>
</dbReference>
<dbReference type="SMART" id="SM01120">
    <property type="entry name" value="Dak2"/>
    <property type="match status" value="1"/>
</dbReference>
<dbReference type="Pfam" id="PF21645">
    <property type="entry name" value="FakA-like_M"/>
    <property type="match status" value="1"/>
</dbReference>
<sequence length="484" mass="50368">MAPMEITGDVLLQWARLATSALHESREEINALNVFPVPDSDTGSNMAHTMQAALDEATSLPAGSSFGEIARALATGAVRGARGNSGVVLSQVFRGLSGITGESAGMEDVSASLGAAVDMVTQAIADPKEGTVLTVLRAAARAAQHHGATIADVVSAANKALAETPSQLEELRRAGVVDAGGRGLVVILGALEDALSGGIGSHVSPEVEASGSYLEVMFYFSSPNFDADIVAFDGDSFMVARDTAHSGTIHVHTRTAGELITEAFARGTVTHLRIEALPDDPRDTTIDVVVPESAHEFFPDASTLTSNRGLPYIYVSCGLPIPPELPLTAEVLDTNTLVEAVAAVSMFDPHVTLPQARETMQRAAMQVTSVVIDRETEKAGTAGRPWVARCRGQVLTRAATLGQAVEGALTSTVTAASELVTIIGPTHAFDAEGIMARVSESVAGYATTPSDQHAGEQATRRPGENVAPEVVTHASDVFCEIGVE</sequence>
<gene>
    <name evidence="3" type="ORF">HMPREF1219_00439</name>
</gene>
<dbReference type="PANTHER" id="PTHR33434:SF4">
    <property type="entry name" value="PHOSPHATASE PROTEIN"/>
    <property type="match status" value="1"/>
</dbReference>
<dbReference type="InterPro" id="IPR048394">
    <property type="entry name" value="FakA-like_M"/>
</dbReference>
<dbReference type="HOGENOM" id="CLU_017496_0_1_11"/>
<dbReference type="PANTHER" id="PTHR33434">
    <property type="entry name" value="DEGV DOMAIN-CONTAINING PROTEIN DR_1986-RELATED"/>
    <property type="match status" value="1"/>
</dbReference>
<dbReference type="GO" id="GO:0004371">
    <property type="term" value="F:glycerone kinase activity"/>
    <property type="evidence" value="ECO:0007669"/>
    <property type="project" value="InterPro"/>
</dbReference>
<keyword evidence="4" id="KW-1185">Reference proteome</keyword>
<evidence type="ECO:0000256" key="1">
    <source>
        <dbReference type="SAM" id="MobiDB-lite"/>
    </source>
</evidence>
<dbReference type="GO" id="GO:0006071">
    <property type="term" value="P:glycerol metabolic process"/>
    <property type="evidence" value="ECO:0007669"/>
    <property type="project" value="InterPro"/>
</dbReference>
<dbReference type="EMBL" id="ATBY01000007">
    <property type="protein sequence ID" value="EPD70511.1"/>
    <property type="molecule type" value="Genomic_DNA"/>
</dbReference>
<evidence type="ECO:0000313" key="4">
    <source>
        <dbReference type="Proteomes" id="UP000014408"/>
    </source>
</evidence>
<dbReference type="Pfam" id="PF02734">
    <property type="entry name" value="Dak2"/>
    <property type="match status" value="1"/>
</dbReference>
<protein>
    <recommendedName>
        <fullName evidence="2">DhaL domain-containing protein</fullName>
    </recommendedName>
</protein>
<dbReference type="PATRIC" id="fig|1125779.3.peg.425"/>
<accession>S2Z245</accession>
<dbReference type="PROSITE" id="PS51480">
    <property type="entry name" value="DHAL"/>
    <property type="match status" value="1"/>
</dbReference>
<dbReference type="InterPro" id="IPR036117">
    <property type="entry name" value="DhaL_dom_sf"/>
</dbReference>